<dbReference type="FunFam" id="3.30.70.270:FF:000001">
    <property type="entry name" value="Diguanylate cyclase domain protein"/>
    <property type="match status" value="1"/>
</dbReference>
<dbReference type="EMBL" id="VFJB01000001">
    <property type="protein sequence ID" value="KAA0259525.1"/>
    <property type="molecule type" value="Genomic_DNA"/>
</dbReference>
<accession>A0A5A8F742</accession>
<keyword evidence="3" id="KW-1133">Transmembrane helix</keyword>
<keyword evidence="6" id="KW-1185">Reference proteome</keyword>
<dbReference type="EC" id="2.7.7.65" evidence="1"/>
<reference evidence="5 6" key="1">
    <citation type="submission" date="2019-06" db="EMBL/GenBank/DDBJ databases">
        <title>Genomic insights into carbon and energy metabolism of Deferribacter autotrophicus revealed new metabolic traits in the phylum Deferribacteres.</title>
        <authorList>
            <person name="Slobodkin A.I."/>
            <person name="Slobodkina G.B."/>
            <person name="Allioux M."/>
            <person name="Alain K."/>
            <person name="Jebbar M."/>
            <person name="Shadrin V."/>
            <person name="Kublanov I.V."/>
            <person name="Toshchakov S.V."/>
            <person name="Bonch-Osmolovskaya E.A."/>
        </authorList>
    </citation>
    <scope>NUCLEOTIDE SEQUENCE [LARGE SCALE GENOMIC DNA]</scope>
    <source>
        <strain evidence="5 6">SL50</strain>
    </source>
</reference>
<dbReference type="CDD" id="cd01949">
    <property type="entry name" value="GGDEF"/>
    <property type="match status" value="1"/>
</dbReference>
<dbReference type="InterPro" id="IPR050469">
    <property type="entry name" value="Diguanylate_Cyclase"/>
</dbReference>
<dbReference type="AlphaFoldDB" id="A0A5A8F742"/>
<dbReference type="NCBIfam" id="TIGR00254">
    <property type="entry name" value="GGDEF"/>
    <property type="match status" value="1"/>
</dbReference>
<comment type="caution">
    <text evidence="5">The sequence shown here is derived from an EMBL/GenBank/DDBJ whole genome shotgun (WGS) entry which is preliminary data.</text>
</comment>
<feature type="transmembrane region" description="Helical" evidence="3">
    <location>
        <begin position="208"/>
        <end position="231"/>
    </location>
</feature>
<comment type="catalytic activity">
    <reaction evidence="2">
        <text>2 GTP = 3',3'-c-di-GMP + 2 diphosphate</text>
        <dbReference type="Rhea" id="RHEA:24898"/>
        <dbReference type="ChEBI" id="CHEBI:33019"/>
        <dbReference type="ChEBI" id="CHEBI:37565"/>
        <dbReference type="ChEBI" id="CHEBI:58805"/>
        <dbReference type="EC" id="2.7.7.65"/>
    </reaction>
</comment>
<dbReference type="Proteomes" id="UP000322876">
    <property type="component" value="Unassembled WGS sequence"/>
</dbReference>
<dbReference type="PROSITE" id="PS50887">
    <property type="entry name" value="GGDEF"/>
    <property type="match status" value="1"/>
</dbReference>
<keyword evidence="3" id="KW-0812">Transmembrane</keyword>
<evidence type="ECO:0000256" key="2">
    <source>
        <dbReference type="ARBA" id="ARBA00034247"/>
    </source>
</evidence>
<dbReference type="GO" id="GO:1902201">
    <property type="term" value="P:negative regulation of bacterial-type flagellum-dependent cell motility"/>
    <property type="evidence" value="ECO:0007669"/>
    <property type="project" value="TreeGrafter"/>
</dbReference>
<evidence type="ECO:0000256" key="3">
    <source>
        <dbReference type="SAM" id="Phobius"/>
    </source>
</evidence>
<dbReference type="InterPro" id="IPR000160">
    <property type="entry name" value="GGDEF_dom"/>
</dbReference>
<gene>
    <name evidence="5" type="ORF">FHQ18_01215</name>
</gene>
<dbReference type="Pfam" id="PF11845">
    <property type="entry name" value="Tll0287-like"/>
    <property type="match status" value="1"/>
</dbReference>
<evidence type="ECO:0000313" key="6">
    <source>
        <dbReference type="Proteomes" id="UP000322876"/>
    </source>
</evidence>
<dbReference type="GO" id="GO:0005886">
    <property type="term" value="C:plasma membrane"/>
    <property type="evidence" value="ECO:0007669"/>
    <property type="project" value="TreeGrafter"/>
</dbReference>
<evidence type="ECO:0000313" key="5">
    <source>
        <dbReference type="EMBL" id="KAA0259525.1"/>
    </source>
</evidence>
<dbReference type="SUPFAM" id="SSF55073">
    <property type="entry name" value="Nucleotide cyclase"/>
    <property type="match status" value="1"/>
</dbReference>
<dbReference type="GO" id="GO:0043709">
    <property type="term" value="P:cell adhesion involved in single-species biofilm formation"/>
    <property type="evidence" value="ECO:0007669"/>
    <property type="project" value="TreeGrafter"/>
</dbReference>
<dbReference type="Pfam" id="PF00990">
    <property type="entry name" value="GGDEF"/>
    <property type="match status" value="1"/>
</dbReference>
<protein>
    <recommendedName>
        <fullName evidence="1">diguanylate cyclase</fullName>
        <ecNumber evidence="1">2.7.7.65</ecNumber>
    </recommendedName>
</protein>
<dbReference type="InterPro" id="IPR021796">
    <property type="entry name" value="Tll0287-like_dom"/>
</dbReference>
<keyword evidence="3" id="KW-0472">Membrane</keyword>
<name>A0A5A8F742_9BACT</name>
<feature type="domain" description="GGDEF" evidence="4">
    <location>
        <begin position="270"/>
        <end position="406"/>
    </location>
</feature>
<dbReference type="GO" id="GO:0052621">
    <property type="term" value="F:diguanylate cyclase activity"/>
    <property type="evidence" value="ECO:0007669"/>
    <property type="project" value="UniProtKB-EC"/>
</dbReference>
<sequence>MMRKKRNLIYLINFIFLWLLLIYLSFYCNYLNAINNHKRIILQSARSLFHFIVITRNWNARHGGVYVIVNEKTKPNPYLKDPMRDIIVNDKLMLTKINPAYMTRQISEIAQEQNGIKFHITSLNPIRPQNKPTPLETKFLKDFEKGIKEKGTFINNGEDKYFFYMAPLITEESCLKCHEEQGYKVGDIRGGISITVPDNVKISLSSLLIGHVIIGIIGLLIILFSGMKLVIAYEKIRKQALYDNLTEIPNRKYFFDRLYMEYNRCKRYKQPLSIILCDIDDFKSYNDTYGHIQGDKCLKKVARTIKASLRRPGDFCARYGGEEFIVLLPDTSADGAIYLAEKIRYNVEKLRITHKNSPYNVVTLSIGVATKKANMEITAIELIKFADSALYRAKENGKNRIEFCERLDDT</sequence>
<organism evidence="5 6">
    <name type="scientific">Deferribacter autotrophicus</name>
    <dbReference type="NCBI Taxonomy" id="500465"/>
    <lineage>
        <taxon>Bacteria</taxon>
        <taxon>Pseudomonadati</taxon>
        <taxon>Deferribacterota</taxon>
        <taxon>Deferribacteres</taxon>
        <taxon>Deferribacterales</taxon>
        <taxon>Deferribacteraceae</taxon>
        <taxon>Deferribacter</taxon>
    </lineage>
</organism>
<dbReference type="SMART" id="SM00267">
    <property type="entry name" value="GGDEF"/>
    <property type="match status" value="1"/>
</dbReference>
<dbReference type="PANTHER" id="PTHR45138:SF9">
    <property type="entry name" value="DIGUANYLATE CYCLASE DGCM-RELATED"/>
    <property type="match status" value="1"/>
</dbReference>
<dbReference type="Gene3D" id="3.30.450.290">
    <property type="match status" value="1"/>
</dbReference>
<dbReference type="OrthoDB" id="9812260at2"/>
<dbReference type="PANTHER" id="PTHR45138">
    <property type="entry name" value="REGULATORY COMPONENTS OF SENSORY TRANSDUCTION SYSTEM"/>
    <property type="match status" value="1"/>
</dbReference>
<dbReference type="Gene3D" id="3.30.70.270">
    <property type="match status" value="1"/>
</dbReference>
<evidence type="ECO:0000259" key="4">
    <source>
        <dbReference type="PROSITE" id="PS50887"/>
    </source>
</evidence>
<dbReference type="InterPro" id="IPR043128">
    <property type="entry name" value="Rev_trsase/Diguanyl_cyclase"/>
</dbReference>
<dbReference type="InterPro" id="IPR029787">
    <property type="entry name" value="Nucleotide_cyclase"/>
</dbReference>
<evidence type="ECO:0000256" key="1">
    <source>
        <dbReference type="ARBA" id="ARBA00012528"/>
    </source>
</evidence>
<feature type="transmembrane region" description="Helical" evidence="3">
    <location>
        <begin position="7"/>
        <end position="26"/>
    </location>
</feature>
<proteinExistence type="predicted"/>